<sequence>MKNLIMFFVLVMVMAFSNYEVSYSQNIENIKTGNFYFLIGTEGNERAIMYLHIVGNEAYGSYYTESQSIIRTVEENGGGFGGFSGSFDGRNLNLEYSYYDNNERLIEGTIKGTLSSDIVFRGKHNSKNVNLSLANATVNTMKIFDYRSNYGRYHSTKIIHPAFYNEQKLIREYKDIGYSYDEWAIEAENEYELNGYEFAAGGMFSDKSESIYYIDNKIVIIEEYDMHTSYSGGGTVENSSFRAHSINSKFEYGNEIKISDFIANTKDRRLLSLIKNKEEDIEIDDIEDCAFSISPKGTITIYYRYFTYLEVTFTFEELKPFIKRGSVLDYLFN</sequence>
<proteinExistence type="predicted"/>
<evidence type="ECO:0000313" key="2">
    <source>
        <dbReference type="Proteomes" id="UP000324707"/>
    </source>
</evidence>
<accession>A0A5C8DY92</accession>
<dbReference type="Proteomes" id="UP000324707">
    <property type="component" value="Unassembled WGS sequence"/>
</dbReference>
<gene>
    <name evidence="1" type="ORF">EPJ69_11555</name>
</gene>
<dbReference type="EMBL" id="SAXX01000024">
    <property type="protein sequence ID" value="TXJ30193.1"/>
    <property type="molecule type" value="Genomic_DNA"/>
</dbReference>
<dbReference type="AlphaFoldDB" id="A0A5C8DY92"/>
<protein>
    <submittedName>
        <fullName evidence="1">Uncharacterized protein</fullName>
    </submittedName>
</protein>
<evidence type="ECO:0000313" key="1">
    <source>
        <dbReference type="EMBL" id="TXJ30193.1"/>
    </source>
</evidence>
<reference evidence="1 2" key="1">
    <citation type="journal article" date="1992" name="Lakartidningen">
        <title>[Penicillin V and not amoxicillin is the first choice preparation in acute otitis].</title>
        <authorList>
            <person name="Kamme C."/>
            <person name="Lundgren K."/>
            <person name="Prellner K."/>
        </authorList>
    </citation>
    <scope>NUCLEOTIDE SEQUENCE [LARGE SCALE GENOMIC DNA]</scope>
    <source>
        <strain evidence="1 2">PC5538III-lc</strain>
    </source>
</reference>
<comment type="caution">
    <text evidence="1">The sequence shown here is derived from an EMBL/GenBank/DDBJ whole genome shotgun (WGS) entry which is preliminary data.</text>
</comment>
<dbReference type="RefSeq" id="WP_147737492.1">
    <property type="nucleotide sequence ID" value="NZ_SAXX01000024.1"/>
</dbReference>
<name>A0A5C8DY92_9SPIR</name>
<organism evidence="1 2">
    <name type="scientific">Brachyspira aalborgi</name>
    <dbReference type="NCBI Taxonomy" id="29522"/>
    <lineage>
        <taxon>Bacteria</taxon>
        <taxon>Pseudomonadati</taxon>
        <taxon>Spirochaetota</taxon>
        <taxon>Spirochaetia</taxon>
        <taxon>Brachyspirales</taxon>
        <taxon>Brachyspiraceae</taxon>
        <taxon>Brachyspira</taxon>
    </lineage>
</organism>